<dbReference type="EMBL" id="CAIIXF020000002">
    <property type="protein sequence ID" value="CAH1776986.1"/>
    <property type="molecule type" value="Genomic_DNA"/>
</dbReference>
<evidence type="ECO:0000313" key="1">
    <source>
        <dbReference type="EMBL" id="CAH1776986.1"/>
    </source>
</evidence>
<organism evidence="1 2">
    <name type="scientific">Owenia fusiformis</name>
    <name type="common">Polychaete worm</name>
    <dbReference type="NCBI Taxonomy" id="6347"/>
    <lineage>
        <taxon>Eukaryota</taxon>
        <taxon>Metazoa</taxon>
        <taxon>Spiralia</taxon>
        <taxon>Lophotrochozoa</taxon>
        <taxon>Annelida</taxon>
        <taxon>Polychaeta</taxon>
        <taxon>Sedentaria</taxon>
        <taxon>Canalipalpata</taxon>
        <taxon>Sabellida</taxon>
        <taxon>Oweniida</taxon>
        <taxon>Oweniidae</taxon>
        <taxon>Owenia</taxon>
    </lineage>
</organism>
<name>A0A8J1TG49_OWEFU</name>
<keyword evidence="2" id="KW-1185">Reference proteome</keyword>
<sequence length="118" mass="14004">KRSTRNICKSCGNFKCDSAEHREDAHEDNVEHERKTYVKKSTRNICKSCGNFKCDSTEHREDAHEDNVEHERKPYVKRSTRNICIVIYMRSNFKCALTGYSQPTRKDLPMRKMKIWSM</sequence>
<evidence type="ECO:0000313" key="2">
    <source>
        <dbReference type="Proteomes" id="UP000749559"/>
    </source>
</evidence>
<proteinExistence type="predicted"/>
<dbReference type="AlphaFoldDB" id="A0A8J1TG49"/>
<protein>
    <submittedName>
        <fullName evidence="1">Uncharacterized protein</fullName>
    </submittedName>
</protein>
<reference evidence="1" key="1">
    <citation type="submission" date="2022-03" db="EMBL/GenBank/DDBJ databases">
        <authorList>
            <person name="Martin C."/>
        </authorList>
    </citation>
    <scope>NUCLEOTIDE SEQUENCE</scope>
</reference>
<feature type="non-terminal residue" evidence="1">
    <location>
        <position position="118"/>
    </location>
</feature>
<gene>
    <name evidence="1" type="ORF">OFUS_LOCUS4107</name>
</gene>
<dbReference type="Proteomes" id="UP000749559">
    <property type="component" value="Unassembled WGS sequence"/>
</dbReference>
<accession>A0A8J1TG49</accession>
<comment type="caution">
    <text evidence="1">The sequence shown here is derived from an EMBL/GenBank/DDBJ whole genome shotgun (WGS) entry which is preliminary data.</text>
</comment>